<name>A0A9N9P3E3_9GLOM</name>
<feature type="non-terminal residue" evidence="1">
    <location>
        <position position="48"/>
    </location>
</feature>
<protein>
    <submittedName>
        <fullName evidence="1">2825_t:CDS:1</fullName>
    </submittedName>
</protein>
<proteinExistence type="predicted"/>
<evidence type="ECO:0000313" key="2">
    <source>
        <dbReference type="Proteomes" id="UP000789759"/>
    </source>
</evidence>
<dbReference type="AlphaFoldDB" id="A0A9N9P3E3"/>
<organism evidence="1 2">
    <name type="scientific">Cetraspora pellucida</name>
    <dbReference type="NCBI Taxonomy" id="1433469"/>
    <lineage>
        <taxon>Eukaryota</taxon>
        <taxon>Fungi</taxon>
        <taxon>Fungi incertae sedis</taxon>
        <taxon>Mucoromycota</taxon>
        <taxon>Glomeromycotina</taxon>
        <taxon>Glomeromycetes</taxon>
        <taxon>Diversisporales</taxon>
        <taxon>Gigasporaceae</taxon>
        <taxon>Cetraspora</taxon>
    </lineage>
</organism>
<feature type="non-terminal residue" evidence="1">
    <location>
        <position position="1"/>
    </location>
</feature>
<comment type="caution">
    <text evidence="1">The sequence shown here is derived from an EMBL/GenBank/DDBJ whole genome shotgun (WGS) entry which is preliminary data.</text>
</comment>
<accession>A0A9N9P3E3</accession>
<evidence type="ECO:0000313" key="1">
    <source>
        <dbReference type="EMBL" id="CAG8799439.1"/>
    </source>
</evidence>
<gene>
    <name evidence="1" type="ORF">CPELLU_LOCUS17597</name>
</gene>
<dbReference type="OrthoDB" id="2334628at2759"/>
<sequence length="48" mass="5486">VIRTSIDHNSESNVGDGLRCIITDQHLQPLLTGWYITEDLYPENVTEE</sequence>
<reference evidence="1" key="1">
    <citation type="submission" date="2021-06" db="EMBL/GenBank/DDBJ databases">
        <authorList>
            <person name="Kallberg Y."/>
            <person name="Tangrot J."/>
            <person name="Rosling A."/>
        </authorList>
    </citation>
    <scope>NUCLEOTIDE SEQUENCE</scope>
    <source>
        <strain evidence="1">FL966</strain>
    </source>
</reference>
<dbReference type="Proteomes" id="UP000789759">
    <property type="component" value="Unassembled WGS sequence"/>
</dbReference>
<dbReference type="EMBL" id="CAJVQA010030476">
    <property type="protein sequence ID" value="CAG8799439.1"/>
    <property type="molecule type" value="Genomic_DNA"/>
</dbReference>
<keyword evidence="2" id="KW-1185">Reference proteome</keyword>